<reference evidence="1" key="1">
    <citation type="submission" date="2018-02" db="EMBL/GenBank/DDBJ databases">
        <title>Rhizophora mucronata_Transcriptome.</title>
        <authorList>
            <person name="Meera S.P."/>
            <person name="Sreeshan A."/>
            <person name="Augustine A."/>
        </authorList>
    </citation>
    <scope>NUCLEOTIDE SEQUENCE</scope>
    <source>
        <tissue evidence="1">Leaf</tissue>
    </source>
</reference>
<accession>A0A2P2QAB2</accession>
<organism evidence="1">
    <name type="scientific">Rhizophora mucronata</name>
    <name type="common">Asiatic mangrove</name>
    <dbReference type="NCBI Taxonomy" id="61149"/>
    <lineage>
        <taxon>Eukaryota</taxon>
        <taxon>Viridiplantae</taxon>
        <taxon>Streptophyta</taxon>
        <taxon>Embryophyta</taxon>
        <taxon>Tracheophyta</taxon>
        <taxon>Spermatophyta</taxon>
        <taxon>Magnoliopsida</taxon>
        <taxon>eudicotyledons</taxon>
        <taxon>Gunneridae</taxon>
        <taxon>Pentapetalae</taxon>
        <taxon>rosids</taxon>
        <taxon>fabids</taxon>
        <taxon>Malpighiales</taxon>
        <taxon>Rhizophoraceae</taxon>
        <taxon>Rhizophora</taxon>
    </lineage>
</organism>
<sequence>MSRLRKHKIIQQTSRNKIQ</sequence>
<proteinExistence type="predicted"/>
<dbReference type="AlphaFoldDB" id="A0A2P2QAB2"/>
<evidence type="ECO:0000313" key="1">
    <source>
        <dbReference type="EMBL" id="MBX63884.1"/>
    </source>
</evidence>
<name>A0A2P2QAB2_RHIMU</name>
<protein>
    <submittedName>
        <fullName evidence="1">Uncharacterized protein</fullName>
    </submittedName>
</protein>
<dbReference type="EMBL" id="GGEC01083400">
    <property type="protein sequence ID" value="MBX63884.1"/>
    <property type="molecule type" value="Transcribed_RNA"/>
</dbReference>